<dbReference type="RefSeq" id="WP_073078821.1">
    <property type="nucleotide sequence ID" value="NZ_FRBL01000002.1"/>
</dbReference>
<dbReference type="EMBL" id="FRBL01000002">
    <property type="protein sequence ID" value="SHL14051.1"/>
    <property type="molecule type" value="Genomic_DNA"/>
</dbReference>
<dbReference type="Proteomes" id="UP000184420">
    <property type="component" value="Unassembled WGS sequence"/>
</dbReference>
<evidence type="ECO:0000256" key="2">
    <source>
        <dbReference type="SAM" id="Phobius"/>
    </source>
</evidence>
<dbReference type="STRING" id="1419482.SAMN05444266_102181"/>
<keyword evidence="2" id="KW-1133">Transmembrane helix</keyword>
<evidence type="ECO:0000313" key="3">
    <source>
        <dbReference type="EMBL" id="SHL14051.1"/>
    </source>
</evidence>
<organism evidence="3 4">
    <name type="scientific">Chitinophaga jiangningensis</name>
    <dbReference type="NCBI Taxonomy" id="1419482"/>
    <lineage>
        <taxon>Bacteria</taxon>
        <taxon>Pseudomonadati</taxon>
        <taxon>Bacteroidota</taxon>
        <taxon>Chitinophagia</taxon>
        <taxon>Chitinophagales</taxon>
        <taxon>Chitinophagaceae</taxon>
        <taxon>Chitinophaga</taxon>
    </lineage>
</organism>
<accession>A0A1M6Y777</accession>
<sequence length="326" mass="37155">MGTQFPDYQQMIMQAYEHKKVKNTLPYGLKHLTPANVKEECIKRCTRAVSKRDEKIIRDFCADVDESRNCYAVIQRCDRDKFKPLVNYLKGKSEKTDVKNIELLAWLIDFNGRPWEYGKNISYEQCLDAELSVETDGEVEGKHQVHNTTPAIDKETEKPEIPENPPVPLTLTSSGGKDSGVLNLLETRKKGLFKRKSVKTFAITVMAALVLGTGGLWSWNIINQVPATGSCMYWKEDHYEPIGCDQKVSNARLIALDTVRLKNLRKITRPDTITYQAIGRVWYSKIAGKLEFYTAGGEHPVVYDRELKPVSAYIIDKYIRSGIIMK</sequence>
<keyword evidence="2" id="KW-0472">Membrane</keyword>
<feature type="region of interest" description="Disordered" evidence="1">
    <location>
        <begin position="147"/>
        <end position="175"/>
    </location>
</feature>
<evidence type="ECO:0000256" key="1">
    <source>
        <dbReference type="SAM" id="MobiDB-lite"/>
    </source>
</evidence>
<keyword evidence="4" id="KW-1185">Reference proteome</keyword>
<dbReference type="OrthoDB" id="1340494at2"/>
<evidence type="ECO:0000313" key="4">
    <source>
        <dbReference type="Proteomes" id="UP000184420"/>
    </source>
</evidence>
<gene>
    <name evidence="3" type="ORF">SAMN05444266_102181</name>
</gene>
<name>A0A1M6Y777_9BACT</name>
<feature type="compositionally biased region" description="Basic and acidic residues" evidence="1">
    <location>
        <begin position="152"/>
        <end position="161"/>
    </location>
</feature>
<keyword evidence="2" id="KW-0812">Transmembrane</keyword>
<feature type="transmembrane region" description="Helical" evidence="2">
    <location>
        <begin position="198"/>
        <end position="219"/>
    </location>
</feature>
<dbReference type="AlphaFoldDB" id="A0A1M6Y777"/>
<proteinExistence type="predicted"/>
<reference evidence="3 4" key="1">
    <citation type="submission" date="2016-11" db="EMBL/GenBank/DDBJ databases">
        <authorList>
            <person name="Jaros S."/>
            <person name="Januszkiewicz K."/>
            <person name="Wedrychowicz H."/>
        </authorList>
    </citation>
    <scope>NUCLEOTIDE SEQUENCE [LARGE SCALE GENOMIC DNA]</scope>
    <source>
        <strain evidence="3 4">DSM 27406</strain>
    </source>
</reference>
<protein>
    <submittedName>
        <fullName evidence="3">Uncharacterized protein</fullName>
    </submittedName>
</protein>